<proteinExistence type="predicted"/>
<feature type="region of interest" description="Disordered" evidence="1">
    <location>
        <begin position="143"/>
        <end position="174"/>
    </location>
</feature>
<feature type="transmembrane region" description="Helical" evidence="2">
    <location>
        <begin position="57"/>
        <end position="79"/>
    </location>
</feature>
<reference evidence="3 4" key="1">
    <citation type="submission" date="2017-04" db="EMBL/GenBank/DDBJ databases">
        <title>Genome sequencing of [Candida] sorbophila.</title>
        <authorList>
            <person name="Ahn J.O."/>
        </authorList>
    </citation>
    <scope>NUCLEOTIDE SEQUENCE [LARGE SCALE GENOMIC DNA]</scope>
    <source>
        <strain evidence="3 4">DS02</strain>
    </source>
</reference>
<dbReference type="OrthoDB" id="63581at2759"/>
<keyword evidence="2" id="KW-0812">Transmembrane</keyword>
<dbReference type="RefSeq" id="XP_024665280.1">
    <property type="nucleotide sequence ID" value="XM_024809512.1"/>
</dbReference>
<protein>
    <submittedName>
        <fullName evidence="3">Uncharacterized protein C11E3.10</fullName>
    </submittedName>
</protein>
<dbReference type="PANTHER" id="PTHR28008:SF1">
    <property type="entry name" value="DOMAIN PROTEIN, PUTATIVE (AFU_ORTHOLOGUE AFUA_3G10980)-RELATED"/>
    <property type="match status" value="1"/>
</dbReference>
<dbReference type="Proteomes" id="UP000238350">
    <property type="component" value="Unassembled WGS sequence"/>
</dbReference>
<comment type="caution">
    <text evidence="3">The sequence shown here is derived from an EMBL/GenBank/DDBJ whole genome shotgun (WGS) entry which is preliminary data.</text>
</comment>
<organism evidence="3 4">
    <name type="scientific">Wickerhamiella sorbophila</name>
    <dbReference type="NCBI Taxonomy" id="45607"/>
    <lineage>
        <taxon>Eukaryota</taxon>
        <taxon>Fungi</taxon>
        <taxon>Dikarya</taxon>
        <taxon>Ascomycota</taxon>
        <taxon>Saccharomycotina</taxon>
        <taxon>Dipodascomycetes</taxon>
        <taxon>Dipodascales</taxon>
        <taxon>Trichomonascaceae</taxon>
        <taxon>Wickerhamiella</taxon>
    </lineage>
</organism>
<keyword evidence="4" id="KW-1185">Reference proteome</keyword>
<feature type="transmembrane region" description="Helical" evidence="2">
    <location>
        <begin position="91"/>
        <end position="108"/>
    </location>
</feature>
<dbReference type="AlphaFoldDB" id="A0A2T0FK36"/>
<feature type="transmembrane region" description="Helical" evidence="2">
    <location>
        <begin position="34"/>
        <end position="50"/>
    </location>
</feature>
<keyword evidence="2" id="KW-0472">Membrane</keyword>
<accession>A0A2T0FK36</accession>
<dbReference type="PANTHER" id="PTHR28008">
    <property type="entry name" value="DOMAIN PROTEIN, PUTATIVE (AFU_ORTHOLOGUE AFUA_3G10980)-RELATED"/>
    <property type="match status" value="1"/>
</dbReference>
<name>A0A2T0FK36_9ASCO</name>
<gene>
    <name evidence="3" type="ORF">B9G98_02955</name>
</gene>
<keyword evidence="2" id="KW-1133">Transmembrane helix</keyword>
<dbReference type="NCBIfam" id="NF037970">
    <property type="entry name" value="vanZ_1"/>
    <property type="match status" value="1"/>
</dbReference>
<dbReference type="GeneID" id="36516703"/>
<evidence type="ECO:0000256" key="1">
    <source>
        <dbReference type="SAM" id="MobiDB-lite"/>
    </source>
</evidence>
<dbReference type="EMBL" id="NDIQ01000021">
    <property type="protein sequence ID" value="PRT55335.1"/>
    <property type="molecule type" value="Genomic_DNA"/>
</dbReference>
<evidence type="ECO:0000313" key="4">
    <source>
        <dbReference type="Proteomes" id="UP000238350"/>
    </source>
</evidence>
<evidence type="ECO:0000256" key="2">
    <source>
        <dbReference type="SAM" id="Phobius"/>
    </source>
</evidence>
<sequence>MRFRLHVALALCIAAGGFLYLGFADLKLPHDKAIHFGAFLLMTTLFYWTLDLPRQRLITTTFLVCTLFGSTASEFAQSYLAKNRQFDPNDIAANISGSLIALGLCAFYHRRLLERRRLARYQRIRSNLSELEAQVESTEFELNSVSSEEHLPIQRSGTSTPALPPGVPSLDTPK</sequence>
<evidence type="ECO:0000313" key="3">
    <source>
        <dbReference type="EMBL" id="PRT55335.1"/>
    </source>
</evidence>